<dbReference type="InterPro" id="IPR003410">
    <property type="entry name" value="HYR_dom"/>
</dbReference>
<dbReference type="EC" id="2.7.10.1" evidence="2"/>
<proteinExistence type="predicted"/>
<evidence type="ECO:0000256" key="3">
    <source>
        <dbReference type="ARBA" id="ARBA00022475"/>
    </source>
</evidence>
<dbReference type="EMBL" id="JBEOKT010000003">
    <property type="protein sequence ID" value="MER2996592.1"/>
    <property type="molecule type" value="Genomic_DNA"/>
</dbReference>
<reference evidence="19 20" key="1">
    <citation type="submission" date="2024-06" db="EMBL/GenBank/DDBJ databases">
        <title>Pontibacter populi HYL7-15.</title>
        <authorList>
            <person name="Kim M.K."/>
        </authorList>
    </citation>
    <scope>NUCLEOTIDE SEQUENCE [LARGE SCALE GENOMIC DNA]</scope>
    <source>
        <strain evidence="19 20">HYL7-15</strain>
    </source>
</reference>
<protein>
    <recommendedName>
        <fullName evidence="2">receptor protein-tyrosine kinase</fullName>
        <ecNumber evidence="2">2.7.10.1</ecNumber>
    </recommendedName>
</protein>
<dbReference type="Pfam" id="PF02494">
    <property type="entry name" value="HYR"/>
    <property type="match status" value="1"/>
</dbReference>
<evidence type="ECO:0000256" key="11">
    <source>
        <dbReference type="ARBA" id="ARBA00022989"/>
    </source>
</evidence>
<dbReference type="InterPro" id="IPR035986">
    <property type="entry name" value="PKD_dom_sf"/>
</dbReference>
<evidence type="ECO:0000256" key="7">
    <source>
        <dbReference type="ARBA" id="ARBA00022737"/>
    </source>
</evidence>
<feature type="non-terminal residue" evidence="19">
    <location>
        <position position="1325"/>
    </location>
</feature>
<gene>
    <name evidence="19" type="ORF">ABS362_03495</name>
</gene>
<dbReference type="Proteomes" id="UP001476807">
    <property type="component" value="Unassembled WGS sequence"/>
</dbReference>
<evidence type="ECO:0000256" key="5">
    <source>
        <dbReference type="ARBA" id="ARBA00022692"/>
    </source>
</evidence>
<evidence type="ECO:0000256" key="1">
    <source>
        <dbReference type="ARBA" id="ARBA00004251"/>
    </source>
</evidence>
<keyword evidence="15" id="KW-0675">Receptor</keyword>
<name>A0ABV1RQD0_9BACT</name>
<keyword evidence="20" id="KW-1185">Reference proteome</keyword>
<dbReference type="InterPro" id="IPR013783">
    <property type="entry name" value="Ig-like_fold"/>
</dbReference>
<dbReference type="Gene3D" id="2.60.120.200">
    <property type="match status" value="1"/>
</dbReference>
<dbReference type="Gene3D" id="2.60.40.10">
    <property type="entry name" value="Immunoglobulins"/>
    <property type="match status" value="5"/>
</dbReference>
<evidence type="ECO:0000256" key="2">
    <source>
        <dbReference type="ARBA" id="ARBA00011902"/>
    </source>
</evidence>
<sequence length="1325" mass="135123">MKQFYMQLSVWWETSHTYRVAKFKGLALVFFLLCTAQTMQAQQVYNFTYTGTVQDFIVPNGVSLIQIKTYGASGGTIANSGGLGGYAEGTLAVTSGQVLKVNVGGMPSGSTGGYNGGGKGLCYNGGGGASDVRVTPYSLNDRKIVAGGGGGQLNGATAGNGGGLEGGNSNGGYGTLYSTLGGTQVAAGSPGSGGGFGIGQSESSEGRGGACGGGGGGGWYGGGSVNPTLNANVPGAGGSSYIGGVLNSSTNSGVNLGHGKVEITILYGVTISETKSISCAGDATGELTATVTGGTAPYTYNWSAGGSTTNVNSNLTAGEYTVTVSDAAGNTSTVTKTIAVNDTEKPVITAPSDVTTDLIKTATVTLPNNNAYASSSPMVINFQDPLPVGAEMTGVTLTFTVQSSYLAAVSSSISGTGTGDFHPNAETKTVTFNYNGKLPNYVYGGTNNFTLYSWWNGVRFKGGTITIHYATQNPVGCTALVTVPAPTASDNCGAVTLVNNFNGTADASGAYPVGTTDVIWTATDANGNATTYTQKVTVVDNVKPTITAPATVTINTDPGKNTASGVVLGTPVTADNCEVGTTTSNAPATFPLGNTTVTWTVTDKAGNTATATQVVTVQDNEAPVPTIATLPDVIAECAATVTTPTATDNVDGAVTGTTADAVKYTEQGTYTINWTYTDAAGNKSTQEQTVIVKDFTKPTVVAQNIAIELDATGNASITEAQINNGSTDNCGIKTITLDKTDFTCSDVGNNTVTLTITDIAGNTESKTATVTVKDVMAPTAKAKALTVQLDANGTATITPAMVDDGSSDNCSISGMSLSKTTFDCSNIGTNSVILTVNDAAGNDRMIPQGLIGHWDFDGSNPNADLTGNWGDLILNSSATITSGKLNVVNGSIARTSSYTGQTITSKTLVSYVSINNLNVRSGSAMTIDRIATDEFDGIVYAENQPNKWMNGSSIARRTIDLTPGFAETVPNQLVMIAITYENVADSKVQITLYRNGVSIGSYLANNATSWSAGNAEIIFGARHFNSNTVIGGIDAKIDEAMIFNRALSASEIVSLAEKANQATAIITVEDKIAPLAITQNITVKLDATGNATITAAQVNNGSSDNCGIETIMLSKTAFDCSNVGENTVTLTVTDKSGNAHEATAIVTIVDETLPVAVAKNITVQLDANGVATITATDINNGSSDACGIKTMTLSKTSFDCSNVGDNSITLTITDNNGNVATATAIVKVEDKVIPTAKAQNVTIELDANGVATITATAVDNGSSDICGPVTLDLSKTTFGCANVGANTVTLTVTDKNGNKATVDATVTVADNIAPVALAKNITVQL</sequence>
<keyword evidence="4" id="KW-0808">Transferase</keyword>
<evidence type="ECO:0000256" key="17">
    <source>
        <dbReference type="SAM" id="MobiDB-lite"/>
    </source>
</evidence>
<evidence type="ECO:0000256" key="14">
    <source>
        <dbReference type="ARBA" id="ARBA00023157"/>
    </source>
</evidence>
<dbReference type="PANTHER" id="PTHR24273">
    <property type="entry name" value="FI04643P-RELATED"/>
    <property type="match status" value="1"/>
</dbReference>
<keyword evidence="14" id="KW-1015">Disulfide bond</keyword>
<dbReference type="PROSITE" id="PS50825">
    <property type="entry name" value="HYR"/>
    <property type="match status" value="1"/>
</dbReference>
<evidence type="ECO:0000256" key="8">
    <source>
        <dbReference type="ARBA" id="ARBA00022741"/>
    </source>
</evidence>
<keyword evidence="9" id="KW-0418">Kinase</keyword>
<evidence type="ECO:0000256" key="10">
    <source>
        <dbReference type="ARBA" id="ARBA00022840"/>
    </source>
</evidence>
<evidence type="ECO:0000256" key="9">
    <source>
        <dbReference type="ARBA" id="ARBA00022777"/>
    </source>
</evidence>
<dbReference type="InterPro" id="IPR055163">
    <property type="entry name" value="ALK/LTK-like_GRD"/>
</dbReference>
<comment type="subcellular location">
    <subcellularLocation>
        <location evidence="1">Cell membrane</location>
        <topology evidence="1">Single-pass type I membrane protein</topology>
    </subcellularLocation>
</comment>
<evidence type="ECO:0000256" key="12">
    <source>
        <dbReference type="ARBA" id="ARBA00023136"/>
    </source>
</evidence>
<dbReference type="Pfam" id="PF13573">
    <property type="entry name" value="SprB"/>
    <property type="match status" value="1"/>
</dbReference>
<dbReference type="InterPro" id="IPR013320">
    <property type="entry name" value="ConA-like_dom_sf"/>
</dbReference>
<evidence type="ECO:0000256" key="16">
    <source>
        <dbReference type="ARBA" id="ARBA00023180"/>
    </source>
</evidence>
<dbReference type="PANTHER" id="PTHR24273:SF32">
    <property type="entry name" value="HYALIN"/>
    <property type="match status" value="1"/>
</dbReference>
<evidence type="ECO:0000256" key="15">
    <source>
        <dbReference type="ARBA" id="ARBA00023170"/>
    </source>
</evidence>
<evidence type="ECO:0000313" key="20">
    <source>
        <dbReference type="Proteomes" id="UP001476807"/>
    </source>
</evidence>
<keyword evidence="3" id="KW-1003">Cell membrane</keyword>
<keyword evidence="5" id="KW-0812">Transmembrane</keyword>
<feature type="domain" description="HYR" evidence="18">
    <location>
        <begin position="539"/>
        <end position="619"/>
    </location>
</feature>
<keyword evidence="8" id="KW-0547">Nucleotide-binding</keyword>
<keyword evidence="16" id="KW-0325">Glycoprotein</keyword>
<dbReference type="InterPro" id="IPR025667">
    <property type="entry name" value="SprB_repeat"/>
</dbReference>
<accession>A0ABV1RQD0</accession>
<keyword evidence="7" id="KW-0677">Repeat</keyword>
<comment type="caution">
    <text evidence="19">The sequence shown here is derived from an EMBL/GenBank/DDBJ whole genome shotgun (WGS) entry which is preliminary data.</text>
</comment>
<keyword evidence="10" id="KW-0067">ATP-binding</keyword>
<organism evidence="19 20">
    <name type="scientific">Pontibacter populi</name>
    <dbReference type="NCBI Taxonomy" id="890055"/>
    <lineage>
        <taxon>Bacteria</taxon>
        <taxon>Pseudomonadati</taxon>
        <taxon>Bacteroidota</taxon>
        <taxon>Cytophagia</taxon>
        <taxon>Cytophagales</taxon>
        <taxon>Hymenobacteraceae</taxon>
        <taxon>Pontibacter</taxon>
    </lineage>
</organism>
<keyword evidence="6" id="KW-0732">Signal</keyword>
<dbReference type="Pfam" id="PF12810">
    <property type="entry name" value="ALK_LTK_GRD"/>
    <property type="match status" value="1"/>
</dbReference>
<evidence type="ECO:0000259" key="18">
    <source>
        <dbReference type="PROSITE" id="PS50825"/>
    </source>
</evidence>
<dbReference type="RefSeq" id="WP_350410905.1">
    <property type="nucleotide sequence ID" value="NZ_JBEOKT010000003.1"/>
</dbReference>
<feature type="region of interest" description="Disordered" evidence="17">
    <location>
        <begin position="191"/>
        <end position="210"/>
    </location>
</feature>
<dbReference type="SUPFAM" id="SSF49899">
    <property type="entry name" value="Concanavalin A-like lectins/glucanases"/>
    <property type="match status" value="1"/>
</dbReference>
<dbReference type="SUPFAM" id="SSF49299">
    <property type="entry name" value="PKD domain"/>
    <property type="match status" value="1"/>
</dbReference>
<evidence type="ECO:0000256" key="6">
    <source>
        <dbReference type="ARBA" id="ARBA00022729"/>
    </source>
</evidence>
<keyword evidence="12" id="KW-0472">Membrane</keyword>
<evidence type="ECO:0000256" key="13">
    <source>
        <dbReference type="ARBA" id="ARBA00023137"/>
    </source>
</evidence>
<evidence type="ECO:0000256" key="4">
    <source>
        <dbReference type="ARBA" id="ARBA00022679"/>
    </source>
</evidence>
<evidence type="ECO:0000313" key="19">
    <source>
        <dbReference type="EMBL" id="MER2996592.1"/>
    </source>
</evidence>
<keyword evidence="11" id="KW-1133">Transmembrane helix</keyword>
<keyword evidence="13" id="KW-0829">Tyrosine-protein kinase</keyword>